<reference evidence="1" key="1">
    <citation type="submission" date="2021-05" db="EMBL/GenBank/DDBJ databases">
        <authorList>
            <person name="Scholz U."/>
            <person name="Mascher M."/>
            <person name="Fiebig A."/>
        </authorList>
    </citation>
    <scope>NUCLEOTIDE SEQUENCE [LARGE SCALE GENOMIC DNA]</scope>
</reference>
<evidence type="ECO:0000313" key="1">
    <source>
        <dbReference type="EnsemblPlants" id="AVESA.00010b.r2.2CG0325040.1.CDS"/>
    </source>
</evidence>
<evidence type="ECO:0000313" key="2">
    <source>
        <dbReference type="Proteomes" id="UP001732700"/>
    </source>
</evidence>
<dbReference type="EnsemblPlants" id="AVESA.00010b.r2.2CG0325040.1">
    <property type="protein sequence ID" value="AVESA.00010b.r2.2CG0325040.1.CDS"/>
    <property type="gene ID" value="AVESA.00010b.r2.2CG0325040"/>
</dbReference>
<reference evidence="1" key="2">
    <citation type="submission" date="2025-09" db="UniProtKB">
        <authorList>
            <consortium name="EnsemblPlants"/>
        </authorList>
    </citation>
    <scope>IDENTIFICATION</scope>
</reference>
<keyword evidence="2" id="KW-1185">Reference proteome</keyword>
<sequence>MEHPQFKADMVFDSMKEIRNAIKAYSIKERVKVEKIRNESKRIHAVCKGKCPTGVCTWFLKAAEDNRTEAIVVQEYHEKHRCERVWELRALTASFLTNYFMDEFRDNQKMDIQTFATKIQRKFNMCPNRWKLRRARKEALTRLHGDEAQQFSLLCDYGQELRTRNPGSKFFLTTNQTTVDGVVKEHLDFMSDKQKGLIKAVQTVFPDAEHRFCVRHLYQNFHKKHKGETLKNDLWAIARSTCIPSWERNMKKLEADLFNSYILDEREMPMLSMLENMFYKIMHRIVGKNKEAEKWPGRICPKIKKKLDKFTEWSANIPVMNAGGGIFKVKSSEFEGGYCVDLKARTCDCRRWQLSSIPCHHAIACCREDRIDPESLVHSCYSIETHNKAYAYNLYPLRARCHWEKQDTPIIHPPLFTKVMGRPKKNRRKTPEEVKKNGATKITKAGMKMHCSICGHDSHNKRGHAKYMEQQEINLPLQDDQVLDENGDIDIPDIEKHIYQVPPNPSMDPGHQAHMMVYRMGQEDAANVPLPRSNDPLPEISDFVVAERDAMPAPRVTTAQTRGNLRGRGRGNIFAPTRNKAKITKGTRETSRGRGNYSAPTRKKAKVASESSAAIERGQGGRGNYSTQTRNVAVESSAATSRGGRGRRGYNIGIGSLYHMCFGDDSARSVLPDLNEATHEQEEVPVSQSAPQ</sequence>
<organism evidence="1 2">
    <name type="scientific">Avena sativa</name>
    <name type="common">Oat</name>
    <dbReference type="NCBI Taxonomy" id="4498"/>
    <lineage>
        <taxon>Eukaryota</taxon>
        <taxon>Viridiplantae</taxon>
        <taxon>Streptophyta</taxon>
        <taxon>Embryophyta</taxon>
        <taxon>Tracheophyta</taxon>
        <taxon>Spermatophyta</taxon>
        <taxon>Magnoliopsida</taxon>
        <taxon>Liliopsida</taxon>
        <taxon>Poales</taxon>
        <taxon>Poaceae</taxon>
        <taxon>BOP clade</taxon>
        <taxon>Pooideae</taxon>
        <taxon>Poodae</taxon>
        <taxon>Poeae</taxon>
        <taxon>Poeae Chloroplast Group 1 (Aveneae type)</taxon>
        <taxon>Aveninae</taxon>
        <taxon>Avena</taxon>
    </lineage>
</organism>
<accession>A0ACD5UW30</accession>
<dbReference type="Proteomes" id="UP001732700">
    <property type="component" value="Chromosome 2C"/>
</dbReference>
<proteinExistence type="predicted"/>
<protein>
    <submittedName>
        <fullName evidence="1">Uncharacterized protein</fullName>
    </submittedName>
</protein>
<name>A0ACD5UW30_AVESA</name>